<proteinExistence type="inferred from homology"/>
<comment type="caution">
    <text evidence="2">The sequence shown here is derived from an EMBL/GenBank/DDBJ whole genome shotgun (WGS) entry which is preliminary data.</text>
</comment>
<sequence>MPYNEGSRCNAQIRLLYSIQPQILISHKFPFFVTLKASLKEMAESESKQPAEMVEGDEKKLKYLDFVQVAAIYMEVCFSSVYRYAKENSGPLKPGVRTVEDTVRTVIGPVYDKFYDVPFQLLKFVDHKVGESLRGLDRQVPSQVKRLSIEARAVAYEIQRTGVVDAAKNITKTMYSKYEPTAMELCYKYGPVAEKYAVVAWRSLNRLPLFPQVAQIAVPTAAFWSGKYNQVVGSAAEGGYAIALYLPLIPIERIGKVFDESIGEPIVSTNGGVVAY</sequence>
<evidence type="ECO:0008006" key="4">
    <source>
        <dbReference type="Google" id="ProtNLM"/>
    </source>
</evidence>
<keyword evidence="3" id="KW-1185">Reference proteome</keyword>
<dbReference type="Pfam" id="PF05755">
    <property type="entry name" value="REF"/>
    <property type="match status" value="1"/>
</dbReference>
<dbReference type="Proteomes" id="UP000326939">
    <property type="component" value="Chromosome 2"/>
</dbReference>
<accession>A0A5N5NPL4</accession>
<evidence type="ECO:0000313" key="3">
    <source>
        <dbReference type="Proteomes" id="UP000326939"/>
    </source>
</evidence>
<evidence type="ECO:0000313" key="2">
    <source>
        <dbReference type="EMBL" id="KAB5569444.1"/>
    </source>
</evidence>
<protein>
    <recommendedName>
        <fullName evidence="4">Stress-related protein</fullName>
    </recommendedName>
</protein>
<dbReference type="EMBL" id="VDCV01000002">
    <property type="protein sequence ID" value="KAB5569444.1"/>
    <property type="molecule type" value="Genomic_DNA"/>
</dbReference>
<gene>
    <name evidence="2" type="ORF">DKX38_003237</name>
</gene>
<dbReference type="PANTHER" id="PTHR33732:SF3">
    <property type="entry name" value="OS07G0671800 PROTEIN"/>
    <property type="match status" value="1"/>
</dbReference>
<dbReference type="InterPro" id="IPR008802">
    <property type="entry name" value="REF"/>
</dbReference>
<organism evidence="2 3">
    <name type="scientific">Salix brachista</name>
    <dbReference type="NCBI Taxonomy" id="2182728"/>
    <lineage>
        <taxon>Eukaryota</taxon>
        <taxon>Viridiplantae</taxon>
        <taxon>Streptophyta</taxon>
        <taxon>Embryophyta</taxon>
        <taxon>Tracheophyta</taxon>
        <taxon>Spermatophyta</taxon>
        <taxon>Magnoliopsida</taxon>
        <taxon>eudicotyledons</taxon>
        <taxon>Gunneridae</taxon>
        <taxon>Pentapetalae</taxon>
        <taxon>rosids</taxon>
        <taxon>fabids</taxon>
        <taxon>Malpighiales</taxon>
        <taxon>Salicaceae</taxon>
        <taxon>Saliceae</taxon>
        <taxon>Salix</taxon>
    </lineage>
</organism>
<name>A0A5N5NPL4_9ROSI</name>
<dbReference type="AlphaFoldDB" id="A0A5N5NPL4"/>
<reference evidence="3" key="1">
    <citation type="journal article" date="2019" name="Gigascience">
        <title>De novo genome assembly of the endangered Acer yangbiense, a plant species with extremely small populations endemic to Yunnan Province, China.</title>
        <authorList>
            <person name="Yang J."/>
            <person name="Wariss H.M."/>
            <person name="Tao L."/>
            <person name="Zhang R."/>
            <person name="Yun Q."/>
            <person name="Hollingsworth P."/>
            <person name="Dao Z."/>
            <person name="Luo G."/>
            <person name="Guo H."/>
            <person name="Ma Y."/>
            <person name="Sun W."/>
        </authorList>
    </citation>
    <scope>NUCLEOTIDE SEQUENCE [LARGE SCALE GENOMIC DNA]</scope>
    <source>
        <strain evidence="3">cv. br00</strain>
    </source>
</reference>
<dbReference type="PANTHER" id="PTHR33732">
    <property type="entry name" value="REF/SRPP-LIKE PROTEIN OS05G0151300/LOC_OS05G05940"/>
    <property type="match status" value="1"/>
</dbReference>
<evidence type="ECO:0000256" key="1">
    <source>
        <dbReference type="ARBA" id="ARBA00009737"/>
    </source>
</evidence>
<comment type="similarity">
    <text evidence="1">Belongs to the REF/SRPP family.</text>
</comment>